<dbReference type="InterPro" id="IPR008952">
    <property type="entry name" value="Tetraspanin_EC2_sf"/>
</dbReference>
<dbReference type="SUPFAM" id="SSF48652">
    <property type="entry name" value="Tetraspanin"/>
    <property type="match status" value="1"/>
</dbReference>
<keyword evidence="14 22" id="KW-1133">Transmembrane helix</keyword>
<comment type="similarity">
    <text evidence="5">Belongs to the peptidase S26B family.</text>
</comment>
<keyword evidence="12" id="KW-0256">Endoplasmic reticulum</keyword>
<evidence type="ECO:0000256" key="7">
    <source>
        <dbReference type="ARBA" id="ARBA00019685"/>
    </source>
</evidence>
<evidence type="ECO:0000256" key="4">
    <source>
        <dbReference type="ARBA" id="ARBA00006840"/>
    </source>
</evidence>
<accession>A0A2U9BDF5</accession>
<dbReference type="SUPFAM" id="SSF51306">
    <property type="entry name" value="LexA/Signal peptidase"/>
    <property type="match status" value="1"/>
</dbReference>
<evidence type="ECO:0000256" key="15">
    <source>
        <dbReference type="ARBA" id="ARBA00023136"/>
    </source>
</evidence>
<evidence type="ECO:0000256" key="8">
    <source>
        <dbReference type="ARBA" id="ARBA00021755"/>
    </source>
</evidence>
<evidence type="ECO:0000256" key="9">
    <source>
        <dbReference type="ARBA" id="ARBA00022670"/>
    </source>
</evidence>
<dbReference type="Pfam" id="PF00335">
    <property type="entry name" value="Tetraspanin"/>
    <property type="match status" value="1"/>
</dbReference>
<dbReference type="PROSITE" id="PS00501">
    <property type="entry name" value="SPASE_I_1"/>
    <property type="match status" value="1"/>
</dbReference>
<keyword evidence="25" id="KW-1185">Reference proteome</keyword>
<dbReference type="InterPro" id="IPR019758">
    <property type="entry name" value="Pept_S26A_signal_pept_1_CS"/>
</dbReference>
<keyword evidence="9" id="KW-0645">Protease</keyword>
<evidence type="ECO:0000256" key="18">
    <source>
        <dbReference type="ARBA" id="ARBA00045533"/>
    </source>
</evidence>
<dbReference type="Pfam" id="PF00717">
    <property type="entry name" value="Peptidase_S24"/>
    <property type="match status" value="1"/>
</dbReference>
<feature type="transmembrane region" description="Helical" evidence="22">
    <location>
        <begin position="509"/>
        <end position="536"/>
    </location>
</feature>
<dbReference type="InterPro" id="IPR018503">
    <property type="entry name" value="Tetraspanin_CS"/>
</dbReference>
<dbReference type="CDD" id="cd03163">
    <property type="entry name" value="TM4SF8_like_LEL"/>
    <property type="match status" value="1"/>
</dbReference>
<dbReference type="InterPro" id="IPR019756">
    <property type="entry name" value="Pept_S26A_signal_pept_1_Ser-AS"/>
</dbReference>
<feature type="transmembrane region" description="Helical" evidence="22">
    <location>
        <begin position="384"/>
        <end position="408"/>
    </location>
</feature>
<feature type="domain" description="Peptidase S24/S26A/S26B/S26C" evidence="23">
    <location>
        <begin position="36"/>
        <end position="127"/>
    </location>
</feature>
<evidence type="ECO:0000256" key="5">
    <source>
        <dbReference type="ARBA" id="ARBA00011035"/>
    </source>
</evidence>
<keyword evidence="10 22" id="KW-0812">Transmembrane</keyword>
<name>A0A2U9BDF5_SCOMX</name>
<dbReference type="InterPro" id="IPR036286">
    <property type="entry name" value="LexA/Signal_pep-like_sf"/>
</dbReference>
<evidence type="ECO:0000256" key="17">
    <source>
        <dbReference type="ARBA" id="ARBA00033305"/>
    </source>
</evidence>
<evidence type="ECO:0000256" key="3">
    <source>
        <dbReference type="ARBA" id="ARBA00004648"/>
    </source>
</evidence>
<gene>
    <name evidence="24" type="ORF">SMAX5B_013193</name>
</gene>
<dbReference type="FunFam" id="1.10.1450.10:FF:000004">
    <property type="entry name" value="Tetraspanin"/>
    <property type="match status" value="1"/>
</dbReference>
<dbReference type="AlphaFoldDB" id="A0A2U9BDF5"/>
<feature type="transmembrane region" description="Helical" evidence="22">
    <location>
        <begin position="18"/>
        <end position="36"/>
    </location>
</feature>
<evidence type="ECO:0000256" key="6">
    <source>
        <dbReference type="ARBA" id="ARBA00013208"/>
    </source>
</evidence>
<dbReference type="InterPro" id="IPR001733">
    <property type="entry name" value="Peptidase_S26B"/>
</dbReference>
<dbReference type="Proteomes" id="UP000246464">
    <property type="component" value="Chromosome 5"/>
</dbReference>
<comment type="subcellular location">
    <subcellularLocation>
        <location evidence="3">Endoplasmic reticulum membrane</location>
        <topology evidence="3">Single-pass type II membrane protein</topology>
    </subcellularLocation>
    <subcellularLocation>
        <location evidence="2">Membrane</location>
        <topology evidence="2">Multi-pass membrane protein</topology>
    </subcellularLocation>
</comment>
<feature type="transmembrane region" description="Helical" evidence="22">
    <location>
        <begin position="313"/>
        <end position="337"/>
    </location>
</feature>
<keyword evidence="11" id="KW-0378">Hydrolase</keyword>
<feature type="transmembrane region" description="Helical" evidence="22">
    <location>
        <begin position="349"/>
        <end position="372"/>
    </location>
</feature>
<evidence type="ECO:0000256" key="19">
    <source>
        <dbReference type="ARBA" id="ARBA00055382"/>
    </source>
</evidence>
<dbReference type="PROSITE" id="PS00421">
    <property type="entry name" value="TM4_1"/>
    <property type="match status" value="1"/>
</dbReference>
<dbReference type="PRINTS" id="PR00259">
    <property type="entry name" value="TMFOUR"/>
</dbReference>
<evidence type="ECO:0000313" key="25">
    <source>
        <dbReference type="Proteomes" id="UP000246464"/>
    </source>
</evidence>
<dbReference type="PANTHER" id="PTHR10806">
    <property type="entry name" value="SIGNAL PEPTIDASE COMPLEX CATALYTIC SUBUNIT SEC11"/>
    <property type="match status" value="1"/>
</dbReference>
<evidence type="ECO:0000256" key="21">
    <source>
        <dbReference type="ARBA" id="ARBA00072060"/>
    </source>
</evidence>
<comment type="function">
    <text evidence="19">Regulates the proliferation and migration of oligodendrocytes, a process essential for normal myelination and repair.</text>
</comment>
<evidence type="ECO:0000256" key="11">
    <source>
        <dbReference type="ARBA" id="ARBA00022801"/>
    </source>
</evidence>
<dbReference type="EMBL" id="CP026247">
    <property type="protein sequence ID" value="AWP01826.1"/>
    <property type="molecule type" value="Genomic_DNA"/>
</dbReference>
<dbReference type="FunFam" id="2.10.109.10:FF:000003">
    <property type="entry name" value="Signal peptidase complex catalytic subunit SEC11"/>
    <property type="match status" value="1"/>
</dbReference>
<dbReference type="InterPro" id="IPR019533">
    <property type="entry name" value="Peptidase_S26"/>
</dbReference>
<dbReference type="STRING" id="52904.ENSSMAP00000011490"/>
<evidence type="ECO:0000313" key="24">
    <source>
        <dbReference type="EMBL" id="AWP01826.1"/>
    </source>
</evidence>
<comment type="subunit">
    <text evidence="20">Interacts with claudin-11/CLDN11 and integrins.</text>
</comment>
<dbReference type="NCBIfam" id="TIGR02228">
    <property type="entry name" value="sigpep_I_arch"/>
    <property type="match status" value="1"/>
</dbReference>
<keyword evidence="15 22" id="KW-0472">Membrane</keyword>
<evidence type="ECO:0000256" key="2">
    <source>
        <dbReference type="ARBA" id="ARBA00004141"/>
    </source>
</evidence>
<evidence type="ECO:0000259" key="23">
    <source>
        <dbReference type="Pfam" id="PF00717"/>
    </source>
</evidence>
<evidence type="ECO:0000256" key="14">
    <source>
        <dbReference type="ARBA" id="ARBA00022989"/>
    </source>
</evidence>
<reference evidence="24 25" key="1">
    <citation type="submission" date="2017-12" db="EMBL/GenBank/DDBJ databases">
        <title>Integrating genomic resources of turbot (Scophthalmus maximus) in depth evaluation of genetic and physical mapping variation across individuals.</title>
        <authorList>
            <person name="Martinez P."/>
        </authorList>
    </citation>
    <scope>NUCLEOTIDE SEQUENCE [LARGE SCALE GENOMIC DNA]</scope>
</reference>
<dbReference type="PROSITE" id="PS00761">
    <property type="entry name" value="SPASE_I_3"/>
    <property type="match status" value="1"/>
</dbReference>
<comment type="similarity">
    <text evidence="4">Belongs to the tetraspanin (TM4SF) family.</text>
</comment>
<organism evidence="24 25">
    <name type="scientific">Scophthalmus maximus</name>
    <name type="common">Turbot</name>
    <name type="synonym">Psetta maxima</name>
    <dbReference type="NCBI Taxonomy" id="52904"/>
    <lineage>
        <taxon>Eukaryota</taxon>
        <taxon>Metazoa</taxon>
        <taxon>Chordata</taxon>
        <taxon>Craniata</taxon>
        <taxon>Vertebrata</taxon>
        <taxon>Euteleostomi</taxon>
        <taxon>Actinopterygii</taxon>
        <taxon>Neopterygii</taxon>
        <taxon>Teleostei</taxon>
        <taxon>Neoteleostei</taxon>
        <taxon>Acanthomorphata</taxon>
        <taxon>Carangaria</taxon>
        <taxon>Pleuronectiformes</taxon>
        <taxon>Pleuronectoidei</taxon>
        <taxon>Scophthalmidae</taxon>
        <taxon>Scophthalmus</taxon>
    </lineage>
</organism>
<evidence type="ECO:0000256" key="1">
    <source>
        <dbReference type="ARBA" id="ARBA00000677"/>
    </source>
</evidence>
<dbReference type="GO" id="GO:0009003">
    <property type="term" value="F:signal peptidase activity"/>
    <property type="evidence" value="ECO:0007669"/>
    <property type="project" value="UniProtKB-EC"/>
</dbReference>
<proteinExistence type="inferred from homology"/>
<evidence type="ECO:0000256" key="10">
    <source>
        <dbReference type="ARBA" id="ARBA00022692"/>
    </source>
</evidence>
<dbReference type="GO" id="GO:0005787">
    <property type="term" value="C:signal peptidase complex"/>
    <property type="evidence" value="ECO:0007669"/>
    <property type="project" value="TreeGrafter"/>
</dbReference>
<dbReference type="GO" id="GO:0004252">
    <property type="term" value="F:serine-type endopeptidase activity"/>
    <property type="evidence" value="ECO:0007669"/>
    <property type="project" value="InterPro"/>
</dbReference>
<dbReference type="CDD" id="cd06530">
    <property type="entry name" value="S26_SPase_I"/>
    <property type="match status" value="1"/>
</dbReference>
<dbReference type="InterPro" id="IPR015927">
    <property type="entry name" value="Peptidase_S24_S26A/B/C"/>
</dbReference>
<comment type="function">
    <text evidence="18">Catalytic component of the signal peptidase complex (SPC) which catalyzes the cleavage of N-terminal signal sequences from nascent proteins as they are translocated into the lumen of the endoplasmic reticulum. Specifically cleaves N-terminal signal peptides that contain a hydrophobic alpha-helix (h-region) shorter than 18-20 amino acids.</text>
</comment>
<evidence type="ECO:0000256" key="22">
    <source>
        <dbReference type="SAM" id="Phobius"/>
    </source>
</evidence>
<protein>
    <recommendedName>
        <fullName evidence="7">Signal peptidase complex catalytic subunit SEC11</fullName>
        <ecNumber evidence="6">3.4.21.89</ecNumber>
    </recommendedName>
    <alternativeName>
        <fullName evidence="17">Signal peptidase I</fullName>
    </alternativeName>
    <alternativeName>
        <fullName evidence="8">Signal peptidase complex catalytic subunit sec11</fullName>
    </alternativeName>
    <alternativeName>
        <fullName evidence="21">Tetraspanin-3</fullName>
    </alternativeName>
</protein>
<comment type="catalytic activity">
    <reaction evidence="1">
        <text>Cleavage of hydrophobic, N-terminal signal or leader sequences from secreted and periplasmic proteins.</text>
        <dbReference type="EC" id="3.4.21.89"/>
    </reaction>
</comment>
<evidence type="ECO:0000256" key="13">
    <source>
        <dbReference type="ARBA" id="ARBA00022968"/>
    </source>
</evidence>
<dbReference type="Gene3D" id="1.10.1450.10">
    <property type="entry name" value="Tetraspanin"/>
    <property type="match status" value="1"/>
</dbReference>
<sequence length="554" mass="62005">MLSLDFLDDVRRMNKRQLYYQVLNFGMIVSSALMIWKGLMVVTGSESPIVVVLSGSMEPAFHRGDLLFLTNRVEDPIRVGEIVVFRIEGREIPIVHRVLKIHEKENGDIKFLTKGDNNAVDDRGLYKQGQHWLEKKDVVGRARGFVPYIGIVTILMNDYPKFKYAVLFMLGLFVLVHRESSPPDVSEFESVLTSLILSDLAGHFMGKKSVMDPPLMPPAEGPGDGALEVSLPGEQSALGQLFQEFLRVALQAQVDTHESRSKNQEKICFDDVIRSRVLCLAIAAVRLVEPRRVCTSQTRGTMGQCGITSSKTVLVFLNLIFWAAAGILCYIGAYVFITYDDYDHFFEDVYTLIPAIIIIGVGTLLFVIGLIGCCATIRESSCGLATFAAILLLVFVTECVVVVLGYIYRAKVENEVNHSIQKVYNEYNGTNTDAPSRAIDYVQRQLHCCGIHNYSDWRNTRWFKESKNNSVPVSCCQPSISNCTGTLTRPSDLYQEGCEALVVKKLKEIMMYVIWSALTFASIQMLGMLCACVVLCRRSHDPAYELLVTTNSYA</sequence>
<dbReference type="EC" id="3.4.21.89" evidence="6"/>
<dbReference type="PANTHER" id="PTHR10806:SF6">
    <property type="entry name" value="SIGNAL PEPTIDASE COMPLEX CATALYTIC SUBUNIT SEC11"/>
    <property type="match status" value="1"/>
</dbReference>
<dbReference type="InterPro" id="IPR018499">
    <property type="entry name" value="Tetraspanin/Peripherin"/>
</dbReference>
<dbReference type="GO" id="GO:0006465">
    <property type="term" value="P:signal peptide processing"/>
    <property type="evidence" value="ECO:0007669"/>
    <property type="project" value="InterPro"/>
</dbReference>
<evidence type="ECO:0000256" key="12">
    <source>
        <dbReference type="ARBA" id="ARBA00022824"/>
    </source>
</evidence>
<keyword evidence="13" id="KW-0735">Signal-anchor</keyword>
<evidence type="ECO:0000256" key="16">
    <source>
        <dbReference type="ARBA" id="ARBA00023180"/>
    </source>
</evidence>
<evidence type="ECO:0000256" key="20">
    <source>
        <dbReference type="ARBA" id="ARBA00065266"/>
    </source>
</evidence>
<keyword evidence="16" id="KW-0325">Glycoprotein</keyword>